<evidence type="ECO:0000256" key="4">
    <source>
        <dbReference type="ARBA" id="ARBA00022475"/>
    </source>
</evidence>
<dbReference type="CDD" id="cd06261">
    <property type="entry name" value="TM_PBP2"/>
    <property type="match status" value="1"/>
</dbReference>
<protein>
    <submittedName>
        <fullName evidence="12">ABC transporter permease</fullName>
    </submittedName>
</protein>
<evidence type="ECO:0000256" key="5">
    <source>
        <dbReference type="ARBA" id="ARBA00022692"/>
    </source>
</evidence>
<proteinExistence type="inferred from homology"/>
<gene>
    <name evidence="12" type="ORF">Ssi02_73630</name>
</gene>
<evidence type="ECO:0000256" key="8">
    <source>
        <dbReference type="ARBA" id="ARBA00023136"/>
    </source>
</evidence>
<evidence type="ECO:0000313" key="12">
    <source>
        <dbReference type="EMBL" id="GII97132.1"/>
    </source>
</evidence>
<dbReference type="NCBIfam" id="TIGR01726">
    <property type="entry name" value="HEQRo_perm_3TM"/>
    <property type="match status" value="1"/>
</dbReference>
<keyword evidence="7 9" id="KW-1133">Transmembrane helix</keyword>
<dbReference type="RefSeq" id="WP_204032543.1">
    <property type="nucleotide sequence ID" value="NZ_BOOW01000055.1"/>
</dbReference>
<dbReference type="GO" id="GO:0043190">
    <property type="term" value="C:ATP-binding cassette (ABC) transporter complex"/>
    <property type="evidence" value="ECO:0007669"/>
    <property type="project" value="InterPro"/>
</dbReference>
<keyword evidence="5 9" id="KW-0812">Transmembrane</keyword>
<evidence type="ECO:0000256" key="2">
    <source>
        <dbReference type="ARBA" id="ARBA00010072"/>
    </source>
</evidence>
<dbReference type="PANTHER" id="PTHR30614">
    <property type="entry name" value="MEMBRANE COMPONENT OF AMINO ACID ABC TRANSPORTER"/>
    <property type="match status" value="1"/>
</dbReference>
<evidence type="ECO:0000256" key="10">
    <source>
        <dbReference type="SAM" id="MobiDB-lite"/>
    </source>
</evidence>
<feature type="transmembrane region" description="Helical" evidence="9">
    <location>
        <begin position="34"/>
        <end position="56"/>
    </location>
</feature>
<dbReference type="InterPro" id="IPR010065">
    <property type="entry name" value="AA_ABC_transptr_permease_3TM"/>
</dbReference>
<keyword evidence="4" id="KW-1003">Cell membrane</keyword>
<dbReference type="InterPro" id="IPR000515">
    <property type="entry name" value="MetI-like"/>
</dbReference>
<organism evidence="12 13">
    <name type="scientific">Sinosporangium siamense</name>
    <dbReference type="NCBI Taxonomy" id="1367973"/>
    <lineage>
        <taxon>Bacteria</taxon>
        <taxon>Bacillati</taxon>
        <taxon>Actinomycetota</taxon>
        <taxon>Actinomycetes</taxon>
        <taxon>Streptosporangiales</taxon>
        <taxon>Streptosporangiaceae</taxon>
        <taxon>Sinosporangium</taxon>
    </lineage>
</organism>
<reference evidence="12" key="1">
    <citation type="submission" date="2021-01" db="EMBL/GenBank/DDBJ databases">
        <title>Whole genome shotgun sequence of Sinosporangium siamense NBRC 109515.</title>
        <authorList>
            <person name="Komaki H."/>
            <person name="Tamura T."/>
        </authorList>
    </citation>
    <scope>NUCLEOTIDE SEQUENCE</scope>
    <source>
        <strain evidence="12">NBRC 109515</strain>
    </source>
</reference>
<evidence type="ECO:0000313" key="13">
    <source>
        <dbReference type="Proteomes" id="UP000606172"/>
    </source>
</evidence>
<dbReference type="EMBL" id="BOOW01000055">
    <property type="protein sequence ID" value="GII97132.1"/>
    <property type="molecule type" value="Genomic_DNA"/>
</dbReference>
<accession>A0A919RNP8</accession>
<comment type="similarity">
    <text evidence="2">Belongs to the binding-protein-dependent transport system permease family. HisMQ subfamily.</text>
</comment>
<evidence type="ECO:0000256" key="1">
    <source>
        <dbReference type="ARBA" id="ARBA00004651"/>
    </source>
</evidence>
<comment type="caution">
    <text evidence="12">The sequence shown here is derived from an EMBL/GenBank/DDBJ whole genome shotgun (WGS) entry which is preliminary data.</text>
</comment>
<evidence type="ECO:0000256" key="6">
    <source>
        <dbReference type="ARBA" id="ARBA00022970"/>
    </source>
</evidence>
<feature type="region of interest" description="Disordered" evidence="10">
    <location>
        <begin position="1"/>
        <end position="21"/>
    </location>
</feature>
<evidence type="ECO:0000256" key="3">
    <source>
        <dbReference type="ARBA" id="ARBA00022448"/>
    </source>
</evidence>
<dbReference type="GO" id="GO:0022857">
    <property type="term" value="F:transmembrane transporter activity"/>
    <property type="evidence" value="ECO:0007669"/>
    <property type="project" value="InterPro"/>
</dbReference>
<evidence type="ECO:0000259" key="11">
    <source>
        <dbReference type="PROSITE" id="PS50928"/>
    </source>
</evidence>
<dbReference type="PROSITE" id="PS50928">
    <property type="entry name" value="ABC_TM1"/>
    <property type="match status" value="1"/>
</dbReference>
<comment type="subcellular location">
    <subcellularLocation>
        <location evidence="1 9">Cell membrane</location>
        <topology evidence="1 9">Multi-pass membrane protein</topology>
    </subcellularLocation>
</comment>
<feature type="transmembrane region" description="Helical" evidence="9">
    <location>
        <begin position="131"/>
        <end position="151"/>
    </location>
</feature>
<keyword evidence="8 9" id="KW-0472">Membrane</keyword>
<feature type="transmembrane region" description="Helical" evidence="9">
    <location>
        <begin position="261"/>
        <end position="284"/>
    </location>
</feature>
<sequence>MKDLDPATRDNERTGAWVKSEQQVRREATRRKRALRSGSLATASTVVFLVLILWGVTASPGWPRVQETFFNPEAFVRALPDVLDGFLLNIKIFLIAEPLILLVGLLVAMVRSLKSPIFFPLRALAIAYVDIFRGVPTILVIYLVGFGLPALELQGVPTDLATLGIIALTLSYGAYVAEVFRAGIESVHPSQRSAARSLGLTHGQSMRYVVLPQAVRRVVPPLLNDFVSLQKDTALVATIGPLEALRQAQIHASGTFNYTPYLVAALLFILLTIPMARFTDYLAIRSQRRRGQ</sequence>
<keyword evidence="3 9" id="KW-0813">Transport</keyword>
<dbReference type="Proteomes" id="UP000606172">
    <property type="component" value="Unassembled WGS sequence"/>
</dbReference>
<dbReference type="GO" id="GO:0006865">
    <property type="term" value="P:amino acid transport"/>
    <property type="evidence" value="ECO:0007669"/>
    <property type="project" value="UniProtKB-KW"/>
</dbReference>
<feature type="domain" description="ABC transmembrane type-1" evidence="11">
    <location>
        <begin position="86"/>
        <end position="279"/>
    </location>
</feature>
<dbReference type="Pfam" id="PF00528">
    <property type="entry name" value="BPD_transp_1"/>
    <property type="match status" value="1"/>
</dbReference>
<dbReference type="Gene3D" id="1.10.3720.10">
    <property type="entry name" value="MetI-like"/>
    <property type="match status" value="1"/>
</dbReference>
<dbReference type="AlphaFoldDB" id="A0A919RNP8"/>
<evidence type="ECO:0000256" key="7">
    <source>
        <dbReference type="ARBA" id="ARBA00022989"/>
    </source>
</evidence>
<dbReference type="SUPFAM" id="SSF161098">
    <property type="entry name" value="MetI-like"/>
    <property type="match status" value="1"/>
</dbReference>
<dbReference type="InterPro" id="IPR035906">
    <property type="entry name" value="MetI-like_sf"/>
</dbReference>
<dbReference type="PANTHER" id="PTHR30614:SF20">
    <property type="entry name" value="GLUTAMINE TRANSPORT SYSTEM PERMEASE PROTEIN GLNP"/>
    <property type="match status" value="1"/>
</dbReference>
<feature type="compositionally biased region" description="Basic and acidic residues" evidence="10">
    <location>
        <begin position="1"/>
        <end position="13"/>
    </location>
</feature>
<name>A0A919RNP8_9ACTN</name>
<keyword evidence="6" id="KW-0029">Amino-acid transport</keyword>
<evidence type="ECO:0000256" key="9">
    <source>
        <dbReference type="RuleBase" id="RU363032"/>
    </source>
</evidence>
<dbReference type="InterPro" id="IPR043429">
    <property type="entry name" value="ArtM/GltK/GlnP/TcyL/YhdX-like"/>
</dbReference>
<keyword evidence="13" id="KW-1185">Reference proteome</keyword>
<feature type="transmembrane region" description="Helical" evidence="9">
    <location>
        <begin position="86"/>
        <end position="110"/>
    </location>
</feature>